<dbReference type="AlphaFoldDB" id="A0AAD3D1P2"/>
<protein>
    <recommendedName>
        <fullName evidence="4">tRNA ligase phosphodiesterase domain-containing protein</fullName>
    </recommendedName>
</protein>
<sequence length="1219" mass="137555">MEDMDQPTGLSRKRSREDMSSISSQNNSHQPSSTSATSDNTDSEMKEPPTSRPKSQAPNITGFNLEAIFHPKFENENQNDQQIRKDMITKVSSQQGYLEVTLKHSGSLMLWSGGQKFYSKNSTSNLFTAVGEILLLQHFARAWGTTEEDIPFVRQKVQECSDYIEQHRLCLSFEVVSTVLGHHGDIPNRNYLMLIAVADKNQERFFSTAELTAFAQKFRLPHNDAWLYASKESVEQLFELYDTTKETGMASSVALWLDNSADGGIVASMYPHAVFQGEILEGLVIRYVPYRLKDGVAQVDTLEEMKRLGDASKEIWKQVPPEKTLNLSPTGNVWNLDLSAISEDESAFAEKVHAALDAFHGTQKRQTTITSIKDLGVDILGIAKEIIGSNNANGESVRIAKLIQQLVDLNIKMSFKVIQETSSAAVGEKATRYIAIIHIHHDESFQKYYRKTKDTDAMSLFRGFSIELMNFVPDEKLVKRQESSASIEAALDHVHLNQKVSSSEEKLMLKMKFLPYMVRTFICRNGLSKLQVSKTAFEEYALGQLVKWKISEEGINKWMPFFKGYAKYCQNLQVTSNKYLHTYNEFSKLFQSGEFQVEDSGNGTFRGVILMVGLKKEELAALSNYFAKELSCSFQKTDCSSLTRDDFVRSLQRSEGGLICTANITDSMKKFKKLCKDFQDDVYTVLVGCSESELESSLIESQAASNEVRKTLGIAKGLRKTKSQLHMISKASLSTTMEGLKDQEDVVNAIKSLRDAGAPKEEDKRFGLLVFFPAIPGQGKSSLCGGLSRENLDISADRKLIIREGDKVQGKYYRQIEKEIISTPACVFIADKNVPPPSWHTISDLCLKSRSIAVAVVPDVLKDTIVGTGLDKCSYPLSLHFLAVCILRVLQRPSSTHNGKLDISCKEACMVVVKFYCFYRHKTIDHFNFSDRQFGTHNGKVIKIPFFKDRNTVDMDLPPDLYSTLCEAVQLQTLEDQNKQVYDSKKNDMENNLRSCILKYEAHLQSLVAPIEESMSVFQEKLKSIVGSIRDLQPCEIDCLSKMNPSEKNPRIKLASLDIDESVVRMALESIQKDNAKVRFYLNKREQFRKNDPDNIGKARFIKNTHCTFAHTSRNNQKQLRETFDHLIGESVEVHIVSFYYAPDSAALGLEFPSLNTLGSNISFPKPQNNFHHVTIFCGAKVMAHMSNDLPERCEKSEAELVILKEPIKVKGTFSFWHS</sequence>
<gene>
    <name evidence="2" type="ORF">CTEN210_12570</name>
</gene>
<accession>A0AAD3D1P2</accession>
<comment type="caution">
    <text evidence="2">The sequence shown here is derived from an EMBL/GenBank/DDBJ whole genome shotgun (WGS) entry which is preliminary data.</text>
</comment>
<dbReference type="GO" id="GO:0006388">
    <property type="term" value="P:tRNA splicing, via endonucleolytic cleavage and ligation"/>
    <property type="evidence" value="ECO:0007669"/>
    <property type="project" value="InterPro"/>
</dbReference>
<feature type="compositionally biased region" description="Polar residues" evidence="1">
    <location>
        <begin position="20"/>
        <end position="31"/>
    </location>
</feature>
<evidence type="ECO:0008006" key="4">
    <source>
        <dbReference type="Google" id="ProtNLM"/>
    </source>
</evidence>
<name>A0AAD3D1P2_9STRA</name>
<dbReference type="PANTHER" id="PTHR35460">
    <property type="entry name" value="TRNA LIGASE 1"/>
    <property type="match status" value="1"/>
</dbReference>
<dbReference type="GO" id="GO:0003972">
    <property type="term" value="F:RNA ligase (ATP) activity"/>
    <property type="evidence" value="ECO:0007669"/>
    <property type="project" value="InterPro"/>
</dbReference>
<dbReference type="EMBL" id="BLLK01000051">
    <property type="protein sequence ID" value="GFH56094.1"/>
    <property type="molecule type" value="Genomic_DNA"/>
</dbReference>
<reference evidence="2 3" key="1">
    <citation type="journal article" date="2021" name="Sci. Rep.">
        <title>The genome of the diatom Chaetoceros tenuissimus carries an ancient integrated fragment of an extant virus.</title>
        <authorList>
            <person name="Hongo Y."/>
            <person name="Kimura K."/>
            <person name="Takaki Y."/>
            <person name="Yoshida Y."/>
            <person name="Baba S."/>
            <person name="Kobayashi G."/>
            <person name="Nagasaki K."/>
            <person name="Hano T."/>
            <person name="Tomaru Y."/>
        </authorList>
    </citation>
    <scope>NUCLEOTIDE SEQUENCE [LARGE SCALE GENOMIC DNA]</scope>
    <source>
        <strain evidence="2 3">NIES-3715</strain>
    </source>
</reference>
<organism evidence="2 3">
    <name type="scientific">Chaetoceros tenuissimus</name>
    <dbReference type="NCBI Taxonomy" id="426638"/>
    <lineage>
        <taxon>Eukaryota</taxon>
        <taxon>Sar</taxon>
        <taxon>Stramenopiles</taxon>
        <taxon>Ochrophyta</taxon>
        <taxon>Bacillariophyta</taxon>
        <taxon>Coscinodiscophyceae</taxon>
        <taxon>Chaetocerotophycidae</taxon>
        <taxon>Chaetocerotales</taxon>
        <taxon>Chaetocerotaceae</taxon>
        <taxon>Chaetoceros</taxon>
    </lineage>
</organism>
<keyword evidence="3" id="KW-1185">Reference proteome</keyword>
<dbReference type="PANTHER" id="PTHR35460:SF1">
    <property type="entry name" value="TRNA LIGASE 1"/>
    <property type="match status" value="1"/>
</dbReference>
<proteinExistence type="predicted"/>
<evidence type="ECO:0000313" key="2">
    <source>
        <dbReference type="EMBL" id="GFH56094.1"/>
    </source>
</evidence>
<evidence type="ECO:0000256" key="1">
    <source>
        <dbReference type="SAM" id="MobiDB-lite"/>
    </source>
</evidence>
<evidence type="ECO:0000313" key="3">
    <source>
        <dbReference type="Proteomes" id="UP001054902"/>
    </source>
</evidence>
<dbReference type="Proteomes" id="UP001054902">
    <property type="component" value="Unassembled WGS sequence"/>
</dbReference>
<dbReference type="InterPro" id="IPR038837">
    <property type="entry name" value="tRNA_ligase_1"/>
</dbReference>
<feature type="region of interest" description="Disordered" evidence="1">
    <location>
        <begin position="1"/>
        <end position="59"/>
    </location>
</feature>